<evidence type="ECO:0000313" key="3">
    <source>
        <dbReference type="EMBL" id="MBC2622678.1"/>
    </source>
</evidence>
<name>A0A7X1BVJ9_9ENTR</name>
<dbReference type="AlphaFoldDB" id="A0A7X1BVJ9"/>
<dbReference type="RefSeq" id="WP_175540298.1">
    <property type="nucleotide sequence ID" value="NZ_JACLAG010000010.1"/>
</dbReference>
<evidence type="ECO:0000256" key="2">
    <source>
        <dbReference type="SAM" id="Phobius"/>
    </source>
</evidence>
<evidence type="ECO:0000256" key="1">
    <source>
        <dbReference type="SAM" id="MobiDB-lite"/>
    </source>
</evidence>
<dbReference type="EMBL" id="JACLAG010000010">
    <property type="protein sequence ID" value="MBC2622678.1"/>
    <property type="molecule type" value="Genomic_DNA"/>
</dbReference>
<comment type="caution">
    <text evidence="3">The sequence shown here is derived from an EMBL/GenBank/DDBJ whole genome shotgun (WGS) entry which is preliminary data.</text>
</comment>
<proteinExistence type="predicted"/>
<feature type="region of interest" description="Disordered" evidence="1">
    <location>
        <begin position="1"/>
        <end position="20"/>
    </location>
</feature>
<protein>
    <submittedName>
        <fullName evidence="3">Uncharacterized protein</fullName>
    </submittedName>
</protein>
<gene>
    <name evidence="3" type="ORF">H7I73_23860</name>
</gene>
<feature type="transmembrane region" description="Helical" evidence="2">
    <location>
        <begin position="31"/>
        <end position="49"/>
    </location>
</feature>
<accession>A0A7X1BVJ9</accession>
<evidence type="ECO:0000313" key="4">
    <source>
        <dbReference type="Proteomes" id="UP000548504"/>
    </source>
</evidence>
<reference evidence="3 4" key="1">
    <citation type="submission" date="2020-08" db="EMBL/GenBank/DDBJ databases">
        <title>Emergence and comparative genomics analysis of Citrobacter in Fennec fox imported from North Africa to China.</title>
        <authorList>
            <person name="Zheng B."/>
        </authorList>
    </citation>
    <scope>NUCLEOTIDE SEQUENCE [LARGE SCALE GENOMIC DNA]</scope>
    <source>
        <strain evidence="3 4">FF141</strain>
    </source>
</reference>
<sequence>MIDYVGRVTQPQAQRANKPAQDSVGTMAKTVAYLFPVVFTTAYFLNAIFEMASSS</sequence>
<keyword evidence="2" id="KW-1133">Transmembrane helix</keyword>
<organism evidence="3 4">
    <name type="scientific">Citrobacter cronae</name>
    <dbReference type="NCBI Taxonomy" id="1748967"/>
    <lineage>
        <taxon>Bacteria</taxon>
        <taxon>Pseudomonadati</taxon>
        <taxon>Pseudomonadota</taxon>
        <taxon>Gammaproteobacteria</taxon>
        <taxon>Enterobacterales</taxon>
        <taxon>Enterobacteriaceae</taxon>
        <taxon>Citrobacter</taxon>
        <taxon>Citrobacter freundii complex</taxon>
    </lineage>
</organism>
<dbReference type="Proteomes" id="UP000548504">
    <property type="component" value="Unassembled WGS sequence"/>
</dbReference>
<keyword evidence="2" id="KW-0812">Transmembrane</keyword>
<keyword evidence="2" id="KW-0472">Membrane</keyword>